<comment type="function">
    <text evidence="1">VSG forms a coat on the surface of the parasite. The trypanosome evades the immune response of the host by expressing a series of antigenically distinct VSGs from an estimated 1000 VSG genes.</text>
</comment>
<keyword evidence="4" id="KW-0336">GPI-anchor</keyword>
<name>A0A1G4I5Q6_TRYEQ</name>
<dbReference type="EMBL" id="CZPT02000703">
    <property type="protein sequence ID" value="SCU67219.1"/>
    <property type="molecule type" value="Genomic_DNA"/>
</dbReference>
<evidence type="ECO:0000259" key="10">
    <source>
        <dbReference type="Pfam" id="PF13206"/>
    </source>
</evidence>
<evidence type="ECO:0000256" key="7">
    <source>
        <dbReference type="ARBA" id="ARBA00023180"/>
    </source>
</evidence>
<evidence type="ECO:0000256" key="4">
    <source>
        <dbReference type="ARBA" id="ARBA00022622"/>
    </source>
</evidence>
<evidence type="ECO:0000256" key="1">
    <source>
        <dbReference type="ARBA" id="ARBA00002523"/>
    </source>
</evidence>
<evidence type="ECO:0000313" key="11">
    <source>
        <dbReference type="EMBL" id="SCU67219.1"/>
    </source>
</evidence>
<comment type="caution">
    <text evidence="11">The sequence shown here is derived from an EMBL/GenBank/DDBJ whole genome shotgun (WGS) entry which is preliminary data.</text>
</comment>
<dbReference type="GeneID" id="92382823"/>
<feature type="region of interest" description="Disordered" evidence="9">
    <location>
        <begin position="161"/>
        <end position="195"/>
    </location>
</feature>
<keyword evidence="7" id="KW-0325">Glycoprotein</keyword>
<evidence type="ECO:0000256" key="9">
    <source>
        <dbReference type="SAM" id="MobiDB-lite"/>
    </source>
</evidence>
<comment type="subcellular location">
    <subcellularLocation>
        <location evidence="2">Cell membrane</location>
        <topology evidence="2">Lipid-anchor</topology>
        <topology evidence="2">GPI-anchor</topology>
    </subcellularLocation>
</comment>
<evidence type="ECO:0000256" key="2">
    <source>
        <dbReference type="ARBA" id="ARBA00004609"/>
    </source>
</evidence>
<feature type="domain" description="Trypanosome variant surface glycoprotein B-type N-terminal" evidence="10">
    <location>
        <begin position="1"/>
        <end position="142"/>
    </location>
</feature>
<feature type="compositionally biased region" description="Basic and acidic residues" evidence="9">
    <location>
        <begin position="166"/>
        <end position="186"/>
    </location>
</feature>
<keyword evidence="12" id="KW-1185">Reference proteome</keyword>
<keyword evidence="5" id="KW-0732">Signal</keyword>
<reference evidence="11" key="1">
    <citation type="submission" date="2016-09" db="EMBL/GenBank/DDBJ databases">
        <authorList>
            <person name="Hebert L."/>
            <person name="Moumen B."/>
        </authorList>
    </citation>
    <scope>NUCLEOTIDE SEQUENCE [LARGE SCALE GENOMIC DNA]</scope>
    <source>
        <strain evidence="11">OVI</strain>
    </source>
</reference>
<gene>
    <name evidence="11" type="ORF">TEOVI_000888900</name>
</gene>
<dbReference type="GO" id="GO:0098552">
    <property type="term" value="C:side of membrane"/>
    <property type="evidence" value="ECO:0007669"/>
    <property type="project" value="UniProtKB-KW"/>
</dbReference>
<keyword evidence="8" id="KW-0449">Lipoprotein</keyword>
<sequence length="195" mass="20776">MLCICGVALGSSSAECFTGGVAINWAADATQVLPQVQAKCPKRAAPPLTAANVDTAITSFGTRVRHVPDGTDTHHFLGKQNTGTCSGVTGQLCVVYDTFYAGNTTEGHLAIPWIGQLSTAAAKLRDHEAAVADIKDATVALKQLQAMAWTIYSIPDTAEAPAHKVTPKEQLQKTQRTRDQHKETKTKCKNTGKCK</sequence>
<dbReference type="VEuPathDB" id="TriTrypDB:TEOVI_000888900"/>
<keyword evidence="6" id="KW-0472">Membrane</keyword>
<evidence type="ECO:0000256" key="3">
    <source>
        <dbReference type="ARBA" id="ARBA00022475"/>
    </source>
</evidence>
<accession>A0A1G4I5Q6</accession>
<protein>
    <submittedName>
        <fullName evidence="11">Trypanosomal VSG domain containing protein, putative</fullName>
    </submittedName>
</protein>
<keyword evidence="3" id="KW-1003">Cell membrane</keyword>
<evidence type="ECO:0000256" key="6">
    <source>
        <dbReference type="ARBA" id="ARBA00023136"/>
    </source>
</evidence>
<proteinExistence type="predicted"/>
<dbReference type="InterPro" id="IPR025932">
    <property type="entry name" value="Trypano_VSG_B_N_dom"/>
</dbReference>
<evidence type="ECO:0000313" key="12">
    <source>
        <dbReference type="Proteomes" id="UP000195570"/>
    </source>
</evidence>
<dbReference type="Pfam" id="PF13206">
    <property type="entry name" value="VSG_B"/>
    <property type="match status" value="1"/>
</dbReference>
<dbReference type="Proteomes" id="UP000195570">
    <property type="component" value="Unassembled WGS sequence"/>
</dbReference>
<dbReference type="GO" id="GO:0005886">
    <property type="term" value="C:plasma membrane"/>
    <property type="evidence" value="ECO:0007669"/>
    <property type="project" value="UniProtKB-SubCell"/>
</dbReference>
<dbReference type="RefSeq" id="XP_067078564.1">
    <property type="nucleotide sequence ID" value="XM_067222463.1"/>
</dbReference>
<evidence type="ECO:0000256" key="5">
    <source>
        <dbReference type="ARBA" id="ARBA00022729"/>
    </source>
</evidence>
<organism evidence="11 12">
    <name type="scientific">Trypanosoma equiperdum</name>
    <dbReference type="NCBI Taxonomy" id="5694"/>
    <lineage>
        <taxon>Eukaryota</taxon>
        <taxon>Discoba</taxon>
        <taxon>Euglenozoa</taxon>
        <taxon>Kinetoplastea</taxon>
        <taxon>Metakinetoplastina</taxon>
        <taxon>Trypanosomatida</taxon>
        <taxon>Trypanosomatidae</taxon>
        <taxon>Trypanosoma</taxon>
    </lineage>
</organism>
<evidence type="ECO:0000256" key="8">
    <source>
        <dbReference type="ARBA" id="ARBA00023288"/>
    </source>
</evidence>
<dbReference type="AlphaFoldDB" id="A0A1G4I5Q6"/>